<evidence type="ECO:0000313" key="3">
    <source>
        <dbReference type="EMBL" id="CAB4147547.1"/>
    </source>
</evidence>
<feature type="compositionally biased region" description="Basic and acidic residues" evidence="1">
    <location>
        <begin position="125"/>
        <end position="137"/>
    </location>
</feature>
<accession>A0A6J5MPF6</accession>
<dbReference type="EMBL" id="LR796481">
    <property type="protein sequence ID" value="CAB4147547.1"/>
    <property type="molecule type" value="Genomic_DNA"/>
</dbReference>
<dbReference type="EMBL" id="LR796338">
    <property type="protein sequence ID" value="CAB4137423.1"/>
    <property type="molecule type" value="Genomic_DNA"/>
</dbReference>
<organism evidence="3">
    <name type="scientific">uncultured Caudovirales phage</name>
    <dbReference type="NCBI Taxonomy" id="2100421"/>
    <lineage>
        <taxon>Viruses</taxon>
        <taxon>Duplodnaviria</taxon>
        <taxon>Heunggongvirae</taxon>
        <taxon>Uroviricota</taxon>
        <taxon>Caudoviricetes</taxon>
        <taxon>Peduoviridae</taxon>
        <taxon>Maltschvirus</taxon>
        <taxon>Maltschvirus maltsch</taxon>
    </lineage>
</organism>
<protein>
    <submittedName>
        <fullName evidence="3">Uncharacterized protein</fullName>
    </submittedName>
</protein>
<reference evidence="3" key="1">
    <citation type="submission" date="2020-04" db="EMBL/GenBank/DDBJ databases">
        <authorList>
            <person name="Chiriac C."/>
            <person name="Salcher M."/>
            <person name="Ghai R."/>
            <person name="Kavagutti S V."/>
        </authorList>
    </citation>
    <scope>NUCLEOTIDE SEQUENCE</scope>
</reference>
<evidence type="ECO:0000256" key="1">
    <source>
        <dbReference type="SAM" id="MobiDB-lite"/>
    </source>
</evidence>
<sequence>MATYCNRCNTEVSFDDVSPDYYAVCPRHDEDLYKFETYESEASHLVYAWECGACWRFFGENTLTTDGRLLCPSCHNEQDLDSMYVERVRVLTKPDPYEPECRSACDVCVGTLTEEEQEWLDNAEESQRQAWLEEHTKTLGTNKP</sequence>
<feature type="region of interest" description="Disordered" evidence="1">
    <location>
        <begin position="123"/>
        <end position="144"/>
    </location>
</feature>
<proteinExistence type="predicted"/>
<evidence type="ECO:0000313" key="2">
    <source>
        <dbReference type="EMBL" id="CAB4137423.1"/>
    </source>
</evidence>
<name>A0A6J5MPF6_9CAUD</name>
<gene>
    <name evidence="2" type="ORF">UFOVP325_38</name>
    <name evidence="3" type="ORF">UFOVP430_33</name>
</gene>